<name>A0A0R2JQX1_9LACO</name>
<dbReference type="PANTHER" id="PTHR48106:SF18">
    <property type="entry name" value="QUINONE OXIDOREDUCTASE PIG3"/>
    <property type="match status" value="1"/>
</dbReference>
<dbReference type="InterPro" id="IPR036291">
    <property type="entry name" value="NAD(P)-bd_dom_sf"/>
</dbReference>
<dbReference type="SUPFAM" id="SSF50129">
    <property type="entry name" value="GroES-like"/>
    <property type="match status" value="1"/>
</dbReference>
<dbReference type="OrthoDB" id="9792162at2"/>
<feature type="domain" description="Enoyl reductase (ER)" evidence="3">
    <location>
        <begin position="10"/>
        <end position="312"/>
    </location>
</feature>
<evidence type="ECO:0000259" key="3">
    <source>
        <dbReference type="SMART" id="SM00829"/>
    </source>
</evidence>
<keyword evidence="2" id="KW-0560">Oxidoreductase</keyword>
<dbReference type="RefSeq" id="WP_057787667.1">
    <property type="nucleotide sequence ID" value="NZ_JQCD01000024.1"/>
</dbReference>
<dbReference type="InterPro" id="IPR011032">
    <property type="entry name" value="GroES-like_sf"/>
</dbReference>
<dbReference type="InterPro" id="IPR020843">
    <property type="entry name" value="ER"/>
</dbReference>
<dbReference type="AlphaFoldDB" id="A0A0R2JQX1"/>
<dbReference type="GO" id="GO:0016651">
    <property type="term" value="F:oxidoreductase activity, acting on NAD(P)H"/>
    <property type="evidence" value="ECO:0007669"/>
    <property type="project" value="TreeGrafter"/>
</dbReference>
<comment type="caution">
    <text evidence="4">The sequence shown here is derived from an EMBL/GenBank/DDBJ whole genome shotgun (WGS) entry which is preliminary data.</text>
</comment>
<dbReference type="EMBL" id="JQCD01000024">
    <property type="protein sequence ID" value="KRN76887.1"/>
    <property type="molecule type" value="Genomic_DNA"/>
</dbReference>
<accession>A0A0R2JQX1</accession>
<dbReference type="Gene3D" id="3.40.50.720">
    <property type="entry name" value="NAD(P)-binding Rossmann-like Domain"/>
    <property type="match status" value="1"/>
</dbReference>
<dbReference type="Pfam" id="PF13602">
    <property type="entry name" value="ADH_zinc_N_2"/>
    <property type="match status" value="1"/>
</dbReference>
<reference evidence="4 5" key="1">
    <citation type="journal article" date="2015" name="Genome Announc.">
        <title>Expanding the biotechnology potential of lactobacilli through comparative genomics of 213 strains and associated genera.</title>
        <authorList>
            <person name="Sun Z."/>
            <person name="Harris H.M."/>
            <person name="McCann A."/>
            <person name="Guo C."/>
            <person name="Argimon S."/>
            <person name="Zhang W."/>
            <person name="Yang X."/>
            <person name="Jeffery I.B."/>
            <person name="Cooney J.C."/>
            <person name="Kagawa T.F."/>
            <person name="Liu W."/>
            <person name="Song Y."/>
            <person name="Salvetti E."/>
            <person name="Wrobel A."/>
            <person name="Rasinkangas P."/>
            <person name="Parkhill J."/>
            <person name="Rea M.C."/>
            <person name="O'Sullivan O."/>
            <person name="Ritari J."/>
            <person name="Douillard F.P."/>
            <person name="Paul Ross R."/>
            <person name="Yang R."/>
            <person name="Briner A.E."/>
            <person name="Felis G.E."/>
            <person name="de Vos W.M."/>
            <person name="Barrangou R."/>
            <person name="Klaenhammer T.R."/>
            <person name="Caufield P.W."/>
            <person name="Cui Y."/>
            <person name="Zhang H."/>
            <person name="O'Toole P.W."/>
        </authorList>
    </citation>
    <scope>NUCLEOTIDE SEQUENCE [LARGE SCALE GENOMIC DNA]</scope>
    <source>
        <strain evidence="4 5">DSM 20014</strain>
    </source>
</reference>
<dbReference type="SMART" id="SM00829">
    <property type="entry name" value="PKS_ER"/>
    <property type="match status" value="1"/>
</dbReference>
<evidence type="ECO:0000256" key="2">
    <source>
        <dbReference type="ARBA" id="ARBA00023002"/>
    </source>
</evidence>
<dbReference type="Gene3D" id="3.90.180.10">
    <property type="entry name" value="Medium-chain alcohol dehydrogenases, catalytic domain"/>
    <property type="match status" value="1"/>
</dbReference>
<protein>
    <submittedName>
        <fullName evidence="4">NADPH quinone reductase related Zn-dependent oxidoreductase</fullName>
    </submittedName>
</protein>
<dbReference type="InterPro" id="IPR013154">
    <property type="entry name" value="ADH-like_N"/>
</dbReference>
<proteinExistence type="predicted"/>
<dbReference type="PATRIC" id="fig|1620.3.peg.401"/>
<sequence length="315" mass="33998">MKAAVIDHAGGPDVLSIQERALPKATSGWSVIHIKAFGLNHAESITRQGGSPSVQFPRVIGIEAVGEIYESSTPELVVGEKVMTLMGELGRQFDGSYEEYALVPNAQIYQLPVEADWAQLATIPESGYTAMGSIKTAKVQSGQTVLVRGATSNVGVAAVQLLKAMDTTVYASTRSEKSFDYLTAQGADEPILDQNGELQTAATFDAIIDFVGDQTLNDSLSHLKQGDGYMVVTGELADTWETDTFSAFNIPWGSYLTNFQSTDINQSWLDEMFSLINQAHLRFPVGQTFELADIVAAHHLLDAGHVQGKLIVTTP</sequence>
<dbReference type="STRING" id="1620.IV67_GL000396"/>
<dbReference type="SUPFAM" id="SSF51735">
    <property type="entry name" value="NAD(P)-binding Rossmann-fold domains"/>
    <property type="match status" value="1"/>
</dbReference>
<organism evidence="4 5">
    <name type="scientific">Weissella minor</name>
    <dbReference type="NCBI Taxonomy" id="1620"/>
    <lineage>
        <taxon>Bacteria</taxon>
        <taxon>Bacillati</taxon>
        <taxon>Bacillota</taxon>
        <taxon>Bacilli</taxon>
        <taxon>Lactobacillales</taxon>
        <taxon>Lactobacillaceae</taxon>
        <taxon>Weissella</taxon>
    </lineage>
</organism>
<dbReference type="GO" id="GO:0070402">
    <property type="term" value="F:NADPH binding"/>
    <property type="evidence" value="ECO:0007669"/>
    <property type="project" value="TreeGrafter"/>
</dbReference>
<evidence type="ECO:0000256" key="1">
    <source>
        <dbReference type="ARBA" id="ARBA00022857"/>
    </source>
</evidence>
<gene>
    <name evidence="4" type="ORF">IV67_GL000396</name>
</gene>
<keyword evidence="5" id="KW-1185">Reference proteome</keyword>
<evidence type="ECO:0000313" key="4">
    <source>
        <dbReference type="EMBL" id="KRN76887.1"/>
    </source>
</evidence>
<keyword evidence="1" id="KW-0521">NADP</keyword>
<dbReference type="Pfam" id="PF08240">
    <property type="entry name" value="ADH_N"/>
    <property type="match status" value="1"/>
</dbReference>
<dbReference type="PANTHER" id="PTHR48106">
    <property type="entry name" value="QUINONE OXIDOREDUCTASE PIG3-RELATED"/>
    <property type="match status" value="1"/>
</dbReference>
<dbReference type="Proteomes" id="UP000051673">
    <property type="component" value="Unassembled WGS sequence"/>
</dbReference>
<evidence type="ECO:0000313" key="5">
    <source>
        <dbReference type="Proteomes" id="UP000051673"/>
    </source>
</evidence>